<accession>A0A401PM92</accession>
<dbReference type="Proteomes" id="UP000288216">
    <property type="component" value="Unassembled WGS sequence"/>
</dbReference>
<proteinExistence type="predicted"/>
<dbReference type="EMBL" id="BFAA01000890">
    <property type="protein sequence ID" value="GCB74228.1"/>
    <property type="molecule type" value="Genomic_DNA"/>
</dbReference>
<reference evidence="1 2" key="1">
    <citation type="journal article" date="2018" name="Nat. Ecol. Evol.">
        <title>Shark genomes provide insights into elasmobranch evolution and the origin of vertebrates.</title>
        <authorList>
            <person name="Hara Y"/>
            <person name="Yamaguchi K"/>
            <person name="Onimaru K"/>
            <person name="Kadota M"/>
            <person name="Koyanagi M"/>
            <person name="Keeley SD"/>
            <person name="Tatsumi K"/>
            <person name="Tanaka K"/>
            <person name="Motone F"/>
            <person name="Kageyama Y"/>
            <person name="Nozu R"/>
            <person name="Adachi N"/>
            <person name="Nishimura O"/>
            <person name="Nakagawa R"/>
            <person name="Tanegashima C"/>
            <person name="Kiyatake I"/>
            <person name="Matsumoto R"/>
            <person name="Murakumo K"/>
            <person name="Nishida K"/>
            <person name="Terakita A"/>
            <person name="Kuratani S"/>
            <person name="Sato K"/>
            <person name="Hyodo S Kuraku.S."/>
        </authorList>
    </citation>
    <scope>NUCLEOTIDE SEQUENCE [LARGE SCALE GENOMIC DNA]</scope>
</reference>
<organism evidence="1 2">
    <name type="scientific">Scyliorhinus torazame</name>
    <name type="common">Cloudy catshark</name>
    <name type="synonym">Catulus torazame</name>
    <dbReference type="NCBI Taxonomy" id="75743"/>
    <lineage>
        <taxon>Eukaryota</taxon>
        <taxon>Metazoa</taxon>
        <taxon>Chordata</taxon>
        <taxon>Craniata</taxon>
        <taxon>Vertebrata</taxon>
        <taxon>Chondrichthyes</taxon>
        <taxon>Elasmobranchii</taxon>
        <taxon>Galeomorphii</taxon>
        <taxon>Galeoidea</taxon>
        <taxon>Carcharhiniformes</taxon>
        <taxon>Scyliorhinidae</taxon>
        <taxon>Scyliorhinus</taxon>
    </lineage>
</organism>
<keyword evidence="2" id="KW-1185">Reference proteome</keyword>
<comment type="caution">
    <text evidence="1">The sequence shown here is derived from an EMBL/GenBank/DDBJ whole genome shotgun (WGS) entry which is preliminary data.</text>
</comment>
<evidence type="ECO:0000313" key="2">
    <source>
        <dbReference type="Proteomes" id="UP000288216"/>
    </source>
</evidence>
<sequence length="69" mass="7911">METDRTLNQLQLPVTTGKILCAEEKNTSSSARVGILRLLKYIVENKLPSRYLKFINAVNLIKKNTPFLY</sequence>
<protein>
    <submittedName>
        <fullName evidence="1">Uncharacterized protein</fullName>
    </submittedName>
</protein>
<evidence type="ECO:0000313" key="1">
    <source>
        <dbReference type="EMBL" id="GCB74228.1"/>
    </source>
</evidence>
<dbReference type="AlphaFoldDB" id="A0A401PM92"/>
<name>A0A401PM92_SCYTO</name>
<gene>
    <name evidence="1" type="ORF">scyTo_0003316</name>
</gene>